<evidence type="ECO:0000313" key="2">
    <source>
        <dbReference type="EMBL" id="MVN88336.1"/>
    </source>
</evidence>
<accession>A0A7C9LQ71</accession>
<dbReference type="PANTHER" id="PTHR36180:SF1">
    <property type="entry name" value="ANTA_ANTB ANTIREPRESSOR DOMAIN-CONTAINING PROTEIN"/>
    <property type="match status" value="1"/>
</dbReference>
<dbReference type="Pfam" id="PF08346">
    <property type="entry name" value="AntA"/>
    <property type="match status" value="1"/>
</dbReference>
<name>A0A7C9LQ71_9DEIO</name>
<proteinExistence type="predicted"/>
<evidence type="ECO:0000313" key="3">
    <source>
        <dbReference type="Proteomes" id="UP000483286"/>
    </source>
</evidence>
<sequence>MPDLIPAQQDQAGLGALIPLRENQGAYWIDARLLHAALGSGTRFSDWITRRLADTLATEGEDFHSDLSKTPEGGRPAHQYQLSLDLAKEIAMLERTSRGKAIRRYFIDAERALREGTPTPTLPVLTLPTDPIELLELSLQGIRQNQQAVRALQDATAALETRLDNTPILMFPEQEGTIKALCQELGKVMPGSYPAAYRAFKAHFGQAGVPMAKYSSLPTRRFDEACGYLRGLIAEHSRGRLLGGRGA</sequence>
<protein>
    <recommendedName>
        <fullName evidence="1">AntA/AntB antirepressor domain-containing protein</fullName>
    </recommendedName>
</protein>
<dbReference type="InterPro" id="IPR013557">
    <property type="entry name" value="AntA/B_antirep"/>
</dbReference>
<gene>
    <name evidence="2" type="ORF">GO986_16445</name>
</gene>
<keyword evidence="3" id="KW-1185">Reference proteome</keyword>
<evidence type="ECO:0000259" key="1">
    <source>
        <dbReference type="Pfam" id="PF08346"/>
    </source>
</evidence>
<comment type="caution">
    <text evidence="2">The sequence shown here is derived from an EMBL/GenBank/DDBJ whole genome shotgun (WGS) entry which is preliminary data.</text>
</comment>
<dbReference type="EMBL" id="WQLB01000026">
    <property type="protein sequence ID" value="MVN88336.1"/>
    <property type="molecule type" value="Genomic_DNA"/>
</dbReference>
<organism evidence="2 3">
    <name type="scientific">Deinococcus arboris</name>
    <dbReference type="NCBI Taxonomy" id="2682977"/>
    <lineage>
        <taxon>Bacteria</taxon>
        <taxon>Thermotogati</taxon>
        <taxon>Deinococcota</taxon>
        <taxon>Deinococci</taxon>
        <taxon>Deinococcales</taxon>
        <taxon>Deinococcaceae</taxon>
        <taxon>Deinococcus</taxon>
    </lineage>
</organism>
<dbReference type="RefSeq" id="WP_157460395.1">
    <property type="nucleotide sequence ID" value="NZ_WQLB01000026.1"/>
</dbReference>
<dbReference type="AlphaFoldDB" id="A0A7C9LQ71"/>
<reference evidence="2 3" key="1">
    <citation type="submission" date="2019-12" db="EMBL/GenBank/DDBJ databases">
        <title>Deinococcus sp. HMF7620 Genome sequencing and assembly.</title>
        <authorList>
            <person name="Kang H."/>
            <person name="Kim H."/>
            <person name="Joh K."/>
        </authorList>
    </citation>
    <scope>NUCLEOTIDE SEQUENCE [LARGE SCALE GENOMIC DNA]</scope>
    <source>
        <strain evidence="2 3">HMF7620</strain>
    </source>
</reference>
<dbReference type="PANTHER" id="PTHR36180">
    <property type="entry name" value="DNA-BINDING PROTEIN-RELATED-RELATED"/>
    <property type="match status" value="1"/>
</dbReference>
<feature type="domain" description="AntA/AntB antirepressor" evidence="1">
    <location>
        <begin position="29"/>
        <end position="96"/>
    </location>
</feature>
<dbReference type="Proteomes" id="UP000483286">
    <property type="component" value="Unassembled WGS sequence"/>
</dbReference>